<feature type="binding site" evidence="2">
    <location>
        <position position="141"/>
    </location>
    <ligand>
        <name>Fe cation</name>
        <dbReference type="ChEBI" id="CHEBI:24875"/>
    </ligand>
</feature>
<comment type="similarity">
    <text evidence="1 3">Belongs to the pirin family.</text>
</comment>
<dbReference type="PATRIC" id="fig|365046.3.peg.54"/>
<dbReference type="PIRSF" id="PIRSF006232">
    <property type="entry name" value="Pirin"/>
    <property type="match status" value="1"/>
</dbReference>
<dbReference type="Pfam" id="PF05726">
    <property type="entry name" value="Pirin_C"/>
    <property type="match status" value="1"/>
</dbReference>
<dbReference type="HOGENOM" id="CLU_045717_5_0_4"/>
<feature type="binding site" evidence="2">
    <location>
        <position position="97"/>
    </location>
    <ligand>
        <name>Fe cation</name>
        <dbReference type="ChEBI" id="CHEBI:24875"/>
    </ligand>
</feature>
<dbReference type="GO" id="GO:0046872">
    <property type="term" value="F:metal ion binding"/>
    <property type="evidence" value="ECO:0007669"/>
    <property type="project" value="UniProtKB-KW"/>
</dbReference>
<keyword evidence="2" id="KW-0408">Iron</keyword>
<gene>
    <name evidence="6" type="ordered locus">Rta_00520</name>
</gene>
<evidence type="ECO:0000256" key="2">
    <source>
        <dbReference type="PIRSR" id="PIRSR006232-1"/>
    </source>
</evidence>
<organism evidence="6 7">
    <name type="scientific">Ramlibacter tataouinensis (strain ATCC BAA-407 / DSM 14655 / LMG 21543 / TTB310)</name>
    <dbReference type="NCBI Taxonomy" id="365046"/>
    <lineage>
        <taxon>Bacteria</taxon>
        <taxon>Pseudomonadati</taxon>
        <taxon>Pseudomonadota</taxon>
        <taxon>Betaproteobacteria</taxon>
        <taxon>Burkholderiales</taxon>
        <taxon>Comamonadaceae</taxon>
        <taxon>Ramlibacter</taxon>
    </lineage>
</organism>
<sequence>MAPRAQGHWRRPAGLINRLPTWICRTPCNPVMNATTPLAQPRPVERIVAGQPTSDGAGVKLTRVLTQDLQRRLDPFLMLDNFASDDPDDYGAGFPNHPHRGFETVTYMIAGRMRHRDSAGHEGLLQNGGVQWMTAGRGLVHSEMPEQEHGRMEGFQLWLNLPGRDKMREPWYRDIQNQEIPEFTTPEGVTARVIAGQSHGVAGAVQREHTEPLYLDLHFPAGAALFEQPLPAGHNAFVYVYRGAVELLDAQGGVSVVPAQRMALLAGEGDGARLRSVAGDTPARALLIAGRPLREPIAQYGPFVMNTREQLIQAVEDFQNGRLA</sequence>
<dbReference type="KEGG" id="rta:Rta_00520"/>
<reference evidence="6 7" key="2">
    <citation type="journal article" date="2011" name="PLoS ONE">
        <title>The Cyst-Dividing Bacterium Ramlibacter tataouinensis TTB310 Genome Reveals a Well-Stocked Toolbox for Adaptation to a Desert Environment.</title>
        <authorList>
            <person name="De Luca G."/>
            <person name="Barakat M."/>
            <person name="Ortet P."/>
            <person name="Fochesato S."/>
            <person name="Jourlin-Castelli C."/>
            <person name="Ansaldi M."/>
            <person name="Py B."/>
            <person name="Fichant G."/>
            <person name="Coutinho P.M."/>
            <person name="Voulhoux R."/>
            <person name="Bastien O."/>
            <person name="Marechal E."/>
            <person name="Henrissat B."/>
            <person name="Quentin Y."/>
            <person name="Noirot P."/>
            <person name="Filloux A."/>
            <person name="Mejean V."/>
            <person name="Dubow M.S."/>
            <person name="Barras F."/>
            <person name="Barbe V."/>
            <person name="Weissenbach J."/>
            <person name="Mihalcescu I."/>
            <person name="Vermeglio A."/>
            <person name="Achouak W."/>
            <person name="Heulin T."/>
        </authorList>
    </citation>
    <scope>NUCLEOTIDE SEQUENCE [LARGE SCALE GENOMIC DNA]</scope>
    <source>
        <strain evidence="7">ATCC BAA-407 / DSM 14655 / LMG 21543 / TTB310</strain>
    </source>
</reference>
<dbReference type="Proteomes" id="UP000008385">
    <property type="component" value="Chromosome"/>
</dbReference>
<dbReference type="CDD" id="cd02909">
    <property type="entry name" value="cupin_pirin_N"/>
    <property type="match status" value="1"/>
</dbReference>
<dbReference type="Gene3D" id="2.60.120.10">
    <property type="entry name" value="Jelly Rolls"/>
    <property type="match status" value="2"/>
</dbReference>
<evidence type="ECO:0000256" key="3">
    <source>
        <dbReference type="RuleBase" id="RU003457"/>
    </source>
</evidence>
<evidence type="ECO:0000313" key="6">
    <source>
        <dbReference type="EMBL" id="AEG91112.1"/>
    </source>
</evidence>
<keyword evidence="7" id="KW-1185">Reference proteome</keyword>
<feature type="binding site" evidence="2">
    <location>
        <position position="99"/>
    </location>
    <ligand>
        <name>Fe cation</name>
        <dbReference type="ChEBI" id="CHEBI:24875"/>
    </ligand>
</feature>
<feature type="binding site" evidence="2">
    <location>
        <position position="143"/>
    </location>
    <ligand>
        <name>Fe cation</name>
        <dbReference type="ChEBI" id="CHEBI:24875"/>
    </ligand>
</feature>
<evidence type="ECO:0000259" key="4">
    <source>
        <dbReference type="Pfam" id="PF02678"/>
    </source>
</evidence>
<evidence type="ECO:0000256" key="1">
    <source>
        <dbReference type="ARBA" id="ARBA00008416"/>
    </source>
</evidence>
<dbReference type="Pfam" id="PF02678">
    <property type="entry name" value="Pirin"/>
    <property type="match status" value="1"/>
</dbReference>
<keyword evidence="2" id="KW-0479">Metal-binding</keyword>
<accession>F5Y2D8</accession>
<dbReference type="CDD" id="cd02247">
    <property type="entry name" value="cupin_pirin_C"/>
    <property type="match status" value="1"/>
</dbReference>
<proteinExistence type="inferred from homology"/>
<evidence type="ECO:0008006" key="8">
    <source>
        <dbReference type="Google" id="ProtNLM"/>
    </source>
</evidence>
<evidence type="ECO:0000313" key="7">
    <source>
        <dbReference type="Proteomes" id="UP000008385"/>
    </source>
</evidence>
<feature type="domain" description="Pirin N-terminal" evidence="4">
    <location>
        <begin position="60"/>
        <end position="159"/>
    </location>
</feature>
<dbReference type="InterPro" id="IPR003829">
    <property type="entry name" value="Pirin_N_dom"/>
</dbReference>
<feature type="domain" description="Pirin C-terminal" evidence="5">
    <location>
        <begin position="214"/>
        <end position="323"/>
    </location>
</feature>
<dbReference type="AlphaFoldDB" id="F5Y2D8"/>
<dbReference type="PANTHER" id="PTHR13903:SF8">
    <property type="entry name" value="PIRIN"/>
    <property type="match status" value="1"/>
</dbReference>
<dbReference type="SUPFAM" id="SSF51182">
    <property type="entry name" value="RmlC-like cupins"/>
    <property type="match status" value="1"/>
</dbReference>
<comment type="cofactor">
    <cofactor evidence="2">
        <name>Fe cation</name>
        <dbReference type="ChEBI" id="CHEBI:24875"/>
    </cofactor>
    <text evidence="2">Binds 1 Fe cation per subunit.</text>
</comment>
<dbReference type="InterPro" id="IPR008778">
    <property type="entry name" value="Pirin_C_dom"/>
</dbReference>
<dbReference type="eggNOG" id="COG1741">
    <property type="taxonomic scope" value="Bacteria"/>
</dbReference>
<dbReference type="PANTHER" id="PTHR13903">
    <property type="entry name" value="PIRIN-RELATED"/>
    <property type="match status" value="1"/>
</dbReference>
<reference evidence="7" key="1">
    <citation type="submission" date="2006-01" db="EMBL/GenBank/DDBJ databases">
        <title>Genome of the cyst-dividing bacterium Ramlibacter tataouinensis.</title>
        <authorList>
            <person name="Barakat M."/>
            <person name="Ortet P."/>
            <person name="De Luca G."/>
            <person name="Jourlin-Castelli C."/>
            <person name="Ansaldi M."/>
            <person name="Py B."/>
            <person name="Fichant G."/>
            <person name="Coutinho P."/>
            <person name="Voulhoux R."/>
            <person name="Bastien O."/>
            <person name="Roy S."/>
            <person name="Marechal E."/>
            <person name="Henrissat B."/>
            <person name="Quentin Y."/>
            <person name="Noirot P."/>
            <person name="Filloux A."/>
            <person name="Mejean V."/>
            <person name="DuBow M."/>
            <person name="Barras F."/>
            <person name="Heulin T."/>
        </authorList>
    </citation>
    <scope>NUCLEOTIDE SEQUENCE [LARGE SCALE GENOMIC DNA]</scope>
    <source>
        <strain evidence="7">ATCC BAA-407 / DSM 14655 / LMG 21543 / TTB310</strain>
    </source>
</reference>
<dbReference type="STRING" id="365046.Rta_00520"/>
<name>F5Y2D8_RAMTT</name>
<dbReference type="InterPro" id="IPR011051">
    <property type="entry name" value="RmlC_Cupin_sf"/>
</dbReference>
<dbReference type="EMBL" id="CP000245">
    <property type="protein sequence ID" value="AEG91112.1"/>
    <property type="molecule type" value="Genomic_DNA"/>
</dbReference>
<dbReference type="InterPro" id="IPR014710">
    <property type="entry name" value="RmlC-like_jellyroll"/>
</dbReference>
<protein>
    <recommendedName>
        <fullName evidence="8">Pirin</fullName>
    </recommendedName>
</protein>
<dbReference type="InterPro" id="IPR012093">
    <property type="entry name" value="Pirin"/>
</dbReference>
<evidence type="ECO:0000259" key="5">
    <source>
        <dbReference type="Pfam" id="PF05726"/>
    </source>
</evidence>